<sequence>MEKQLEPDVPENAGTKNPIRGKRLTRRTLLASIGMAGATLACGTLLRPNVSGAGAGASVFESVYTNPPTDSPPKEGAAYPPQVDFVRLLREHNETAVTLYAKVSGNRALEVLIPFKGKRCAHYAFAKDPNDDFIKLMNGSVSVMTPVNPPSGAVHASKQFDVLHSWSNKEFAFSVTPAGSGLPSQWLPEHVNVGTVYAVAQRIYFDDTEIADWIPETSFRPVKSVKIVQRLLGRHPSDPGNPLAEIHCVHTASASGVSVKSKVKWLRPVTISTGYGMMFPVPGSFAAKLLTGCGRSYDAVATDGSTTDLTENDHSSSYAYVHNSAGTNGEPDTMVAMTIHDIANTFRQGMPGRRAAGSIVWLQHRDASMQKLYPQVFDRYTAAAGETYEAGGTYFIGELPLADRFFG</sequence>
<dbReference type="Proteomes" id="UP001575622">
    <property type="component" value="Unassembled WGS sequence"/>
</dbReference>
<dbReference type="EMBL" id="JBHDLN010000004">
    <property type="protein sequence ID" value="MFB0842321.1"/>
    <property type="molecule type" value="Genomic_DNA"/>
</dbReference>
<dbReference type="PROSITE" id="PS51318">
    <property type="entry name" value="TAT"/>
    <property type="match status" value="1"/>
</dbReference>
<gene>
    <name evidence="2" type="ORF">ACEU3E_09075</name>
</gene>
<evidence type="ECO:0000313" key="3">
    <source>
        <dbReference type="Proteomes" id="UP001575622"/>
    </source>
</evidence>
<comment type="caution">
    <text evidence="2">The sequence shown here is derived from an EMBL/GenBank/DDBJ whole genome shotgun (WGS) entry which is preliminary data.</text>
</comment>
<evidence type="ECO:0000256" key="1">
    <source>
        <dbReference type="SAM" id="MobiDB-lite"/>
    </source>
</evidence>
<organism evidence="2 3">
    <name type="scientific">Paenibacillus oleatilyticus</name>
    <dbReference type="NCBI Taxonomy" id="2594886"/>
    <lineage>
        <taxon>Bacteria</taxon>
        <taxon>Bacillati</taxon>
        <taxon>Bacillota</taxon>
        <taxon>Bacilli</taxon>
        <taxon>Bacillales</taxon>
        <taxon>Paenibacillaceae</taxon>
        <taxon>Paenibacillus</taxon>
    </lineage>
</organism>
<keyword evidence="3" id="KW-1185">Reference proteome</keyword>
<reference evidence="2 3" key="1">
    <citation type="submission" date="2024-09" db="EMBL/GenBank/DDBJ databases">
        <authorList>
            <person name="Makale K.P.P."/>
            <person name="Makhzoum A."/>
            <person name="Rantong G."/>
            <person name="Rahube T.O."/>
        </authorList>
    </citation>
    <scope>NUCLEOTIDE SEQUENCE [LARGE SCALE GENOMIC DNA]</scope>
    <source>
        <strain evidence="2 3">KM_D13</strain>
    </source>
</reference>
<feature type="region of interest" description="Disordered" evidence="1">
    <location>
        <begin position="1"/>
        <end position="21"/>
    </location>
</feature>
<dbReference type="InterPro" id="IPR006311">
    <property type="entry name" value="TAT_signal"/>
</dbReference>
<name>A0ABV4V0Y8_9BACL</name>
<dbReference type="RefSeq" id="WP_373950158.1">
    <property type="nucleotide sequence ID" value="NZ_JBHDLN010000004.1"/>
</dbReference>
<proteinExistence type="predicted"/>
<protein>
    <submittedName>
        <fullName evidence="2">Uncharacterized protein</fullName>
    </submittedName>
</protein>
<evidence type="ECO:0000313" key="2">
    <source>
        <dbReference type="EMBL" id="MFB0842321.1"/>
    </source>
</evidence>
<accession>A0ABV4V0Y8</accession>